<dbReference type="OrthoDB" id="784120at2759"/>
<evidence type="ECO:0000259" key="3">
    <source>
        <dbReference type="Pfam" id="PF03478"/>
    </source>
</evidence>
<feature type="domain" description="KIB1-4 beta-propeller" evidence="3">
    <location>
        <begin position="109"/>
        <end position="246"/>
    </location>
</feature>
<evidence type="ECO:0008006" key="6">
    <source>
        <dbReference type="Google" id="ProtNLM"/>
    </source>
</evidence>
<dbReference type="AlphaFoldDB" id="A0A9Q0GAG1"/>
<dbReference type="Proteomes" id="UP001141552">
    <property type="component" value="Unassembled WGS sequence"/>
</dbReference>
<feature type="region of interest" description="Disordered" evidence="1">
    <location>
        <begin position="321"/>
        <end position="340"/>
    </location>
</feature>
<dbReference type="SUPFAM" id="SSF81383">
    <property type="entry name" value="F-box domain"/>
    <property type="match status" value="1"/>
</dbReference>
<feature type="non-terminal residue" evidence="4">
    <location>
        <position position="1"/>
    </location>
</feature>
<keyword evidence="5" id="KW-1185">Reference proteome</keyword>
<name>A0A9Q0GAG1_9ROSI</name>
<evidence type="ECO:0000313" key="5">
    <source>
        <dbReference type="Proteomes" id="UP001141552"/>
    </source>
</evidence>
<proteinExistence type="predicted"/>
<feature type="domain" description="F-box" evidence="2">
    <location>
        <begin position="42"/>
        <end position="75"/>
    </location>
</feature>
<reference evidence="4" key="1">
    <citation type="submission" date="2022-02" db="EMBL/GenBank/DDBJ databases">
        <authorList>
            <person name="Henning P.M."/>
            <person name="McCubbin A.G."/>
            <person name="Shore J.S."/>
        </authorList>
    </citation>
    <scope>NUCLEOTIDE SEQUENCE</scope>
    <source>
        <strain evidence="4">F60SS</strain>
        <tissue evidence="4">Leaves</tissue>
    </source>
</reference>
<protein>
    <recommendedName>
        <fullName evidence="6">F-box domain-containing protein</fullName>
    </recommendedName>
</protein>
<comment type="caution">
    <text evidence="4">The sequence shown here is derived from an EMBL/GenBank/DDBJ whole genome shotgun (WGS) entry which is preliminary data.</text>
</comment>
<sequence>MCDTYVGADPSAKLPRYSDSLASCSPLDRIDTNELPREISRWTELPCELVSSIASQLGIVDLLSFRGVCKHWNSASFPASAQVESSSRREPWFLIYGEGTQCRLLSEPGKEYTINIPELDGAACLGSNTGWLLLLREGSMYFFCPFSRARISLPEFPRLEFTNCLASFSSPPTSTDCTVAVVCQNDSSEVELFILNRGDVAWTKHEYAKKDFKKVVCGTYHPGDKCFYFVDDDKGLITFSTVRKDFTKYNIIWRPTENSKSEELPFYMRRGYFKERNMRQRLNLGEDVNISTCGTAVSIDGTNKIIFNECIKALVGSESNNIVPDESTNPPPEGSKSRSLNGIWIHPRFMQVQPDQS</sequence>
<reference evidence="4" key="2">
    <citation type="journal article" date="2023" name="Plants (Basel)">
        <title>Annotation of the Turnera subulata (Passifloraceae) Draft Genome Reveals the S-Locus Evolved after the Divergence of Turneroideae from Passifloroideae in a Stepwise Manner.</title>
        <authorList>
            <person name="Henning P.M."/>
            <person name="Roalson E.H."/>
            <person name="Mir W."/>
            <person name="McCubbin A.G."/>
            <person name="Shore J.S."/>
        </authorList>
    </citation>
    <scope>NUCLEOTIDE SEQUENCE</scope>
    <source>
        <strain evidence="4">F60SS</strain>
    </source>
</reference>
<dbReference type="PANTHER" id="PTHR45463:SF4">
    <property type="entry name" value="REGULATION PROTEIN, PUTATIVE-RELATED"/>
    <property type="match status" value="1"/>
</dbReference>
<dbReference type="EMBL" id="JAKUCV010001477">
    <property type="protein sequence ID" value="KAJ4846222.1"/>
    <property type="molecule type" value="Genomic_DNA"/>
</dbReference>
<dbReference type="Pfam" id="PF03478">
    <property type="entry name" value="Beta-prop_KIB1-4"/>
    <property type="match status" value="1"/>
</dbReference>
<dbReference type="InterPro" id="IPR036047">
    <property type="entry name" value="F-box-like_dom_sf"/>
</dbReference>
<dbReference type="Gene3D" id="1.20.1280.50">
    <property type="match status" value="1"/>
</dbReference>
<dbReference type="PANTHER" id="PTHR45463">
    <property type="entry name" value="OS09G0392200 PROTEIN"/>
    <property type="match status" value="1"/>
</dbReference>
<dbReference type="Pfam" id="PF00646">
    <property type="entry name" value="F-box"/>
    <property type="match status" value="1"/>
</dbReference>
<accession>A0A9Q0GAG1</accession>
<gene>
    <name evidence="4" type="ORF">Tsubulata_025574</name>
</gene>
<evidence type="ECO:0000256" key="1">
    <source>
        <dbReference type="SAM" id="MobiDB-lite"/>
    </source>
</evidence>
<organism evidence="4 5">
    <name type="scientific">Turnera subulata</name>
    <dbReference type="NCBI Taxonomy" id="218843"/>
    <lineage>
        <taxon>Eukaryota</taxon>
        <taxon>Viridiplantae</taxon>
        <taxon>Streptophyta</taxon>
        <taxon>Embryophyta</taxon>
        <taxon>Tracheophyta</taxon>
        <taxon>Spermatophyta</taxon>
        <taxon>Magnoliopsida</taxon>
        <taxon>eudicotyledons</taxon>
        <taxon>Gunneridae</taxon>
        <taxon>Pentapetalae</taxon>
        <taxon>rosids</taxon>
        <taxon>fabids</taxon>
        <taxon>Malpighiales</taxon>
        <taxon>Passifloraceae</taxon>
        <taxon>Turnera</taxon>
    </lineage>
</organism>
<evidence type="ECO:0000259" key="2">
    <source>
        <dbReference type="Pfam" id="PF00646"/>
    </source>
</evidence>
<dbReference type="InterPro" id="IPR001810">
    <property type="entry name" value="F-box_dom"/>
</dbReference>
<dbReference type="InterPro" id="IPR005174">
    <property type="entry name" value="KIB1-4_b-propeller"/>
</dbReference>
<evidence type="ECO:0000313" key="4">
    <source>
        <dbReference type="EMBL" id="KAJ4846222.1"/>
    </source>
</evidence>